<feature type="transmembrane region" description="Helical" evidence="7">
    <location>
        <begin position="179"/>
        <end position="203"/>
    </location>
</feature>
<dbReference type="Proteomes" id="UP000799766">
    <property type="component" value="Unassembled WGS sequence"/>
</dbReference>
<dbReference type="GO" id="GO:0016020">
    <property type="term" value="C:membrane"/>
    <property type="evidence" value="ECO:0007669"/>
    <property type="project" value="UniProtKB-SubCell"/>
</dbReference>
<dbReference type="InterPro" id="IPR016439">
    <property type="entry name" value="Lag1/Lac1-like"/>
</dbReference>
<feature type="region of interest" description="Disordered" evidence="6">
    <location>
        <begin position="1"/>
        <end position="32"/>
    </location>
</feature>
<dbReference type="AlphaFoldDB" id="A0A6A6NQW2"/>
<feature type="transmembrane region" description="Helical" evidence="7">
    <location>
        <begin position="306"/>
        <end position="330"/>
    </location>
</feature>
<keyword evidence="10" id="KW-1185">Reference proteome</keyword>
<feature type="transmembrane region" description="Helical" evidence="7">
    <location>
        <begin position="440"/>
        <end position="460"/>
    </location>
</feature>
<feature type="transmembrane region" description="Helical" evidence="7">
    <location>
        <begin position="252"/>
        <end position="269"/>
    </location>
</feature>
<protein>
    <submittedName>
        <fullName evidence="9">TLC domain-containing protein</fullName>
    </submittedName>
</protein>
<organism evidence="9 10">
    <name type="scientific">Lineolata rhizophorae</name>
    <dbReference type="NCBI Taxonomy" id="578093"/>
    <lineage>
        <taxon>Eukaryota</taxon>
        <taxon>Fungi</taxon>
        <taxon>Dikarya</taxon>
        <taxon>Ascomycota</taxon>
        <taxon>Pezizomycotina</taxon>
        <taxon>Dothideomycetes</taxon>
        <taxon>Dothideomycetes incertae sedis</taxon>
        <taxon>Lineolatales</taxon>
        <taxon>Lineolataceae</taxon>
        <taxon>Lineolata</taxon>
    </lineage>
</organism>
<feature type="compositionally biased region" description="Gly residues" evidence="6">
    <location>
        <begin position="548"/>
        <end position="560"/>
    </location>
</feature>
<feature type="transmembrane region" description="Helical" evidence="7">
    <location>
        <begin position="223"/>
        <end position="240"/>
    </location>
</feature>
<feature type="compositionally biased region" description="Basic and acidic residues" evidence="6">
    <location>
        <begin position="592"/>
        <end position="608"/>
    </location>
</feature>
<evidence type="ECO:0000256" key="3">
    <source>
        <dbReference type="ARBA" id="ARBA00022692"/>
    </source>
</evidence>
<dbReference type="InterPro" id="IPR006634">
    <property type="entry name" value="TLC-dom"/>
</dbReference>
<keyword evidence="4 7" id="KW-1133">Transmembrane helix</keyword>
<dbReference type="GO" id="GO:0046513">
    <property type="term" value="P:ceramide biosynthetic process"/>
    <property type="evidence" value="ECO:0007669"/>
    <property type="project" value="InterPro"/>
</dbReference>
<dbReference type="GO" id="GO:0050291">
    <property type="term" value="F:sphingosine N-acyltransferase activity"/>
    <property type="evidence" value="ECO:0007669"/>
    <property type="project" value="InterPro"/>
</dbReference>
<evidence type="ECO:0000256" key="1">
    <source>
        <dbReference type="ARBA" id="ARBA00004141"/>
    </source>
</evidence>
<feature type="region of interest" description="Disordered" evidence="6">
    <location>
        <begin position="526"/>
        <end position="608"/>
    </location>
</feature>
<comment type="subcellular location">
    <subcellularLocation>
        <location evidence="1">Membrane</location>
        <topology evidence="1">Multi-pass membrane protein</topology>
    </subcellularLocation>
</comment>
<keyword evidence="5 7" id="KW-0472">Membrane</keyword>
<dbReference type="PANTHER" id="PTHR12560:SF0">
    <property type="entry name" value="LD18904P"/>
    <property type="match status" value="1"/>
</dbReference>
<keyword evidence="3 7" id="KW-0812">Transmembrane</keyword>
<feature type="compositionally biased region" description="Basic residues" evidence="6">
    <location>
        <begin position="529"/>
        <end position="545"/>
    </location>
</feature>
<evidence type="ECO:0000256" key="5">
    <source>
        <dbReference type="ARBA" id="ARBA00023136"/>
    </source>
</evidence>
<accession>A0A6A6NQW2</accession>
<evidence type="ECO:0000259" key="8">
    <source>
        <dbReference type="SMART" id="SM00724"/>
    </source>
</evidence>
<gene>
    <name evidence="9" type="ORF">BDY21DRAFT_112758</name>
</gene>
<evidence type="ECO:0000256" key="4">
    <source>
        <dbReference type="ARBA" id="ARBA00022989"/>
    </source>
</evidence>
<reference evidence="9" key="1">
    <citation type="journal article" date="2020" name="Stud. Mycol.">
        <title>101 Dothideomycetes genomes: a test case for predicting lifestyles and emergence of pathogens.</title>
        <authorList>
            <person name="Haridas S."/>
            <person name="Albert R."/>
            <person name="Binder M."/>
            <person name="Bloem J."/>
            <person name="Labutti K."/>
            <person name="Salamov A."/>
            <person name="Andreopoulos B."/>
            <person name="Baker S."/>
            <person name="Barry K."/>
            <person name="Bills G."/>
            <person name="Bluhm B."/>
            <person name="Cannon C."/>
            <person name="Castanera R."/>
            <person name="Culley D."/>
            <person name="Daum C."/>
            <person name="Ezra D."/>
            <person name="Gonzalez J."/>
            <person name="Henrissat B."/>
            <person name="Kuo A."/>
            <person name="Liang C."/>
            <person name="Lipzen A."/>
            <person name="Lutzoni F."/>
            <person name="Magnuson J."/>
            <person name="Mondo S."/>
            <person name="Nolan M."/>
            <person name="Ohm R."/>
            <person name="Pangilinan J."/>
            <person name="Park H.-J."/>
            <person name="Ramirez L."/>
            <person name="Alfaro M."/>
            <person name="Sun H."/>
            <person name="Tritt A."/>
            <person name="Yoshinaga Y."/>
            <person name="Zwiers L.-H."/>
            <person name="Turgeon B."/>
            <person name="Goodwin S."/>
            <person name="Spatafora J."/>
            <person name="Crous P."/>
            <person name="Grigoriev I."/>
        </authorList>
    </citation>
    <scope>NUCLEOTIDE SEQUENCE</scope>
    <source>
        <strain evidence="9">ATCC 16933</strain>
    </source>
</reference>
<feature type="domain" description="TLC" evidence="8">
    <location>
        <begin position="173"/>
        <end position="468"/>
    </location>
</feature>
<dbReference type="OrthoDB" id="537032at2759"/>
<feature type="compositionally biased region" description="Low complexity" evidence="6">
    <location>
        <begin position="14"/>
        <end position="23"/>
    </location>
</feature>
<dbReference type="PANTHER" id="PTHR12560">
    <property type="entry name" value="LONGEVITY ASSURANCE FACTOR 1 LAG1"/>
    <property type="match status" value="1"/>
</dbReference>
<proteinExistence type="inferred from homology"/>
<evidence type="ECO:0000256" key="2">
    <source>
        <dbReference type="ARBA" id="ARBA00009808"/>
    </source>
</evidence>
<dbReference type="EMBL" id="MU001693">
    <property type="protein sequence ID" value="KAF2454121.1"/>
    <property type="molecule type" value="Genomic_DNA"/>
</dbReference>
<name>A0A6A6NQW2_9PEZI</name>
<evidence type="ECO:0000256" key="6">
    <source>
        <dbReference type="SAM" id="MobiDB-lite"/>
    </source>
</evidence>
<feature type="region of interest" description="Disordered" evidence="6">
    <location>
        <begin position="352"/>
        <end position="382"/>
    </location>
</feature>
<feature type="transmembrane region" description="Helical" evidence="7">
    <location>
        <begin position="75"/>
        <end position="103"/>
    </location>
</feature>
<feature type="compositionally biased region" description="Low complexity" evidence="6">
    <location>
        <begin position="561"/>
        <end position="588"/>
    </location>
</feature>
<evidence type="ECO:0000313" key="9">
    <source>
        <dbReference type="EMBL" id="KAF2454121.1"/>
    </source>
</evidence>
<comment type="similarity">
    <text evidence="2">Belongs to the sphingosine N-acyltransferase family.</text>
</comment>
<feature type="compositionally biased region" description="Polar residues" evidence="6">
    <location>
        <begin position="1"/>
        <end position="13"/>
    </location>
</feature>
<feature type="compositionally biased region" description="Low complexity" evidence="6">
    <location>
        <begin position="352"/>
        <end position="368"/>
    </location>
</feature>
<evidence type="ECO:0000313" key="10">
    <source>
        <dbReference type="Proteomes" id="UP000799766"/>
    </source>
</evidence>
<evidence type="ECO:0000256" key="7">
    <source>
        <dbReference type="SAM" id="Phobius"/>
    </source>
</evidence>
<dbReference type="Pfam" id="PF03798">
    <property type="entry name" value="TRAM_LAG1_CLN8"/>
    <property type="match status" value="1"/>
</dbReference>
<sequence length="608" mass="67241">MENPTPSMADQQRSAPSPSSAAPNWPVETGGSSKKLLAVDDGVDDVPLYHAAHAEDDAERKLKKTRKRRRKDESLTATLCAWTVNHQIGISINLMLLLALAHICFPRARRRTRKYFDLSYRDPDTGLYSQGWDDMYFVAFWVVAFTGLRATIMDYVLMPCARLGGVAGKKERLRFAEQAWLLIYYSCFWSLGMYIMYYSKYWLNLREMWTDFPTRSIDGLRKWYYLVQFAFWLQQILVVNIEERRKDYSQMFIHHIITCTLMFTSYGYYQTKVGNVILCIMDFVDILLPAAKLLKYLKFQRACDVAFGVFIVAWFVTRHIIYPLVCWSVYADLPPTVPYGCYDSGTGARFSPPNASSSSPSSSFFANDHSQHQHPHHAHQSHDDTISSFAAGTGAGAGAGAIDDYQNLLATGGTAVLRHMLQPFRDPTGPVCFNVRIQTAFLALLLALQGITLVWFGMIIRVAWTVLKGQGADDSRSDVEDKEDEELELELEEDAVGQGLEGAAAVIREEEVVGAEALDWNGRAERARARARGAGKGRGKGRASGRRAGSGSGSGSGTGVGVQAVASASGSARGYKRAGAASRASGISIPGHGDRKELLGRIGCDKPS</sequence>
<feature type="transmembrane region" description="Helical" evidence="7">
    <location>
        <begin position="135"/>
        <end position="158"/>
    </location>
</feature>
<dbReference type="SMART" id="SM00724">
    <property type="entry name" value="TLC"/>
    <property type="match status" value="1"/>
</dbReference>